<keyword evidence="3 6" id="KW-0489">Methyltransferase</keyword>
<dbReference type="RefSeq" id="WP_135250576.1">
    <property type="nucleotide sequence ID" value="NZ_SMLK01000005.1"/>
</dbReference>
<evidence type="ECO:0000256" key="4">
    <source>
        <dbReference type="ARBA" id="ARBA00022679"/>
    </source>
</evidence>
<keyword evidence="8" id="KW-1185">Reference proteome</keyword>
<dbReference type="PANTHER" id="PTHR11265">
    <property type="entry name" value="S-ADENOSYL-METHYLTRANSFERASE MRAW"/>
    <property type="match status" value="1"/>
</dbReference>
<feature type="binding site" evidence="6">
    <location>
        <position position="96"/>
    </location>
    <ligand>
        <name>S-adenosyl-L-methionine</name>
        <dbReference type="ChEBI" id="CHEBI:59789"/>
    </ligand>
</feature>
<evidence type="ECO:0000256" key="3">
    <source>
        <dbReference type="ARBA" id="ARBA00022603"/>
    </source>
</evidence>
<dbReference type="Gene3D" id="3.40.50.150">
    <property type="entry name" value="Vaccinia Virus protein VP39"/>
    <property type="match status" value="1"/>
</dbReference>
<feature type="binding site" evidence="6">
    <location>
        <begin position="35"/>
        <end position="37"/>
    </location>
    <ligand>
        <name>S-adenosyl-L-methionine</name>
        <dbReference type="ChEBI" id="CHEBI:59789"/>
    </ligand>
</feature>
<keyword evidence="4 6" id="KW-0808">Transferase</keyword>
<feature type="binding site" evidence="6">
    <location>
        <position position="103"/>
    </location>
    <ligand>
        <name>S-adenosyl-L-methionine</name>
        <dbReference type="ChEBI" id="CHEBI:59789"/>
    </ligand>
</feature>
<dbReference type="AlphaFoldDB" id="A0A4Z0BKR1"/>
<dbReference type="GO" id="GO:0070475">
    <property type="term" value="P:rRNA base methylation"/>
    <property type="evidence" value="ECO:0007669"/>
    <property type="project" value="UniProtKB-UniRule"/>
</dbReference>
<comment type="catalytic activity">
    <reaction evidence="6">
        <text>cytidine(1402) in 16S rRNA + S-adenosyl-L-methionine = N(4)-methylcytidine(1402) in 16S rRNA + S-adenosyl-L-homocysteine + H(+)</text>
        <dbReference type="Rhea" id="RHEA:42928"/>
        <dbReference type="Rhea" id="RHEA-COMP:10286"/>
        <dbReference type="Rhea" id="RHEA-COMP:10287"/>
        <dbReference type="ChEBI" id="CHEBI:15378"/>
        <dbReference type="ChEBI" id="CHEBI:57856"/>
        <dbReference type="ChEBI" id="CHEBI:59789"/>
        <dbReference type="ChEBI" id="CHEBI:74506"/>
        <dbReference type="ChEBI" id="CHEBI:82748"/>
        <dbReference type="EC" id="2.1.1.199"/>
    </reaction>
</comment>
<evidence type="ECO:0000313" key="8">
    <source>
        <dbReference type="Proteomes" id="UP000297839"/>
    </source>
</evidence>
<dbReference type="PIRSF" id="PIRSF004486">
    <property type="entry name" value="MraW"/>
    <property type="match status" value="1"/>
</dbReference>
<dbReference type="EC" id="2.1.1.199" evidence="6"/>
<accession>A0A4Z0BKR1</accession>
<feature type="binding site" evidence="6">
    <location>
        <position position="79"/>
    </location>
    <ligand>
        <name>S-adenosyl-L-methionine</name>
        <dbReference type="ChEBI" id="CHEBI:59789"/>
    </ligand>
</feature>
<evidence type="ECO:0000256" key="2">
    <source>
        <dbReference type="ARBA" id="ARBA00022552"/>
    </source>
</evidence>
<dbReference type="HAMAP" id="MF_01007">
    <property type="entry name" value="16SrRNA_methyltr_H"/>
    <property type="match status" value="1"/>
</dbReference>
<comment type="caution">
    <text evidence="7">The sequence shown here is derived from an EMBL/GenBank/DDBJ whole genome shotgun (WGS) entry which is preliminary data.</text>
</comment>
<dbReference type="NCBIfam" id="TIGR00006">
    <property type="entry name" value="16S rRNA (cytosine(1402)-N(4))-methyltransferase RsmH"/>
    <property type="match status" value="1"/>
</dbReference>
<dbReference type="GO" id="GO:0005737">
    <property type="term" value="C:cytoplasm"/>
    <property type="evidence" value="ECO:0007669"/>
    <property type="project" value="UniProtKB-SubCell"/>
</dbReference>
<reference evidence="7 8" key="1">
    <citation type="submission" date="2019-03" db="EMBL/GenBank/DDBJ databases">
        <title>Ramlibacter sp. 18x22-1, whole genome shotgun sequence.</title>
        <authorList>
            <person name="Zhang X."/>
            <person name="Feng G."/>
            <person name="Zhu H."/>
        </authorList>
    </citation>
    <scope>NUCLEOTIDE SEQUENCE [LARGE SCALE GENOMIC DNA]</scope>
    <source>
        <strain evidence="7 8">18x22-1</strain>
    </source>
</reference>
<keyword evidence="6" id="KW-0963">Cytoplasm</keyword>
<feature type="binding site" evidence="6">
    <location>
        <position position="55"/>
    </location>
    <ligand>
        <name>S-adenosyl-L-methionine</name>
        <dbReference type="ChEBI" id="CHEBI:59789"/>
    </ligand>
</feature>
<comment type="subcellular location">
    <subcellularLocation>
        <location evidence="6">Cytoplasm</location>
    </subcellularLocation>
</comment>
<comment type="similarity">
    <text evidence="1 6">Belongs to the methyltransferase superfamily. RsmH family.</text>
</comment>
<dbReference type="InterPro" id="IPR023397">
    <property type="entry name" value="SAM-dep_MeTrfase_MraW_recog"/>
</dbReference>
<sequence length="303" mass="33463">METTWQHTTVLLNEAIEALITRTDATYADATFGRGGHSRLLLSKLGREGRLIAFDKDPEAVAEAARIQDPRFSIRHEGFRALSSLGPRSVAGVLMDLGVSSPQIDNPQRGFSFRNDGPLDMRMDTTRGQSAAEWLATADQGRIAEVIRDYGEERFAVQIAKAVVARRQERGPLATTAELAELVARAVKTREPGQDPATRTFQALRILVNAELEELQEALEASLDILQPGGRLVVISFHSLEDRIAKQFIARHSREVVDRRAPFAPPQPMKLRAVARIKPSDAEVASNPRARSAIMRVAERTEA</sequence>
<dbReference type="SUPFAM" id="SSF53335">
    <property type="entry name" value="S-adenosyl-L-methionine-dependent methyltransferases"/>
    <property type="match status" value="1"/>
</dbReference>
<protein>
    <recommendedName>
        <fullName evidence="6">Ribosomal RNA small subunit methyltransferase H</fullName>
        <ecNumber evidence="6">2.1.1.199</ecNumber>
    </recommendedName>
    <alternativeName>
        <fullName evidence="6">16S rRNA m(4)C1402 methyltransferase</fullName>
    </alternativeName>
    <alternativeName>
        <fullName evidence="6">rRNA (cytosine-N(4)-)-methyltransferase RsmH</fullName>
    </alternativeName>
</protein>
<dbReference type="GO" id="GO:0071424">
    <property type="term" value="F:rRNA (cytosine-N4-)-methyltransferase activity"/>
    <property type="evidence" value="ECO:0007669"/>
    <property type="project" value="UniProtKB-UniRule"/>
</dbReference>
<dbReference type="Gene3D" id="1.10.150.170">
    <property type="entry name" value="Putative methyltransferase TM0872, insert domain"/>
    <property type="match status" value="1"/>
</dbReference>
<evidence type="ECO:0000313" key="7">
    <source>
        <dbReference type="EMBL" id="TFY98857.1"/>
    </source>
</evidence>
<evidence type="ECO:0000256" key="6">
    <source>
        <dbReference type="HAMAP-Rule" id="MF_01007"/>
    </source>
</evidence>
<dbReference type="OrthoDB" id="9806637at2"/>
<comment type="function">
    <text evidence="6">Specifically methylates the N4 position of cytidine in position 1402 (C1402) of 16S rRNA.</text>
</comment>
<gene>
    <name evidence="6 7" type="primary">rsmH</name>
    <name evidence="7" type="ORF">EZ216_14895</name>
</gene>
<dbReference type="SUPFAM" id="SSF81799">
    <property type="entry name" value="Putative methyltransferase TM0872, insert domain"/>
    <property type="match status" value="1"/>
</dbReference>
<dbReference type="Proteomes" id="UP000297839">
    <property type="component" value="Unassembled WGS sequence"/>
</dbReference>
<evidence type="ECO:0000256" key="5">
    <source>
        <dbReference type="ARBA" id="ARBA00022691"/>
    </source>
</evidence>
<dbReference type="InterPro" id="IPR029063">
    <property type="entry name" value="SAM-dependent_MTases_sf"/>
</dbReference>
<keyword evidence="5 6" id="KW-0949">S-adenosyl-L-methionine</keyword>
<dbReference type="PANTHER" id="PTHR11265:SF0">
    <property type="entry name" value="12S RRNA N4-METHYLCYTIDINE METHYLTRANSFERASE"/>
    <property type="match status" value="1"/>
</dbReference>
<proteinExistence type="inferred from homology"/>
<dbReference type="EMBL" id="SMLK01000005">
    <property type="protein sequence ID" value="TFY98857.1"/>
    <property type="molecule type" value="Genomic_DNA"/>
</dbReference>
<evidence type="ECO:0000256" key="1">
    <source>
        <dbReference type="ARBA" id="ARBA00010396"/>
    </source>
</evidence>
<keyword evidence="2 6" id="KW-0698">rRNA processing</keyword>
<organism evidence="7 8">
    <name type="scientific">Ramlibacter humi</name>
    <dbReference type="NCBI Taxonomy" id="2530451"/>
    <lineage>
        <taxon>Bacteria</taxon>
        <taxon>Pseudomonadati</taxon>
        <taxon>Pseudomonadota</taxon>
        <taxon>Betaproteobacteria</taxon>
        <taxon>Burkholderiales</taxon>
        <taxon>Comamonadaceae</taxon>
        <taxon>Ramlibacter</taxon>
    </lineage>
</organism>
<name>A0A4Z0BKR1_9BURK</name>
<dbReference type="Pfam" id="PF01795">
    <property type="entry name" value="Methyltransf_5"/>
    <property type="match status" value="1"/>
</dbReference>
<dbReference type="InterPro" id="IPR002903">
    <property type="entry name" value="RsmH"/>
</dbReference>